<dbReference type="InterPro" id="IPR040676">
    <property type="entry name" value="DUF5641"/>
</dbReference>
<feature type="domain" description="Integrase catalytic" evidence="1">
    <location>
        <begin position="1"/>
        <end position="156"/>
    </location>
</feature>
<dbReference type="RefSeq" id="XP_015189418.1">
    <property type="nucleotide sequence ID" value="XM_015333932.1"/>
</dbReference>
<sequence>MTIKAVHIELVSDLTTDAFLAAFRRFVSRRAVPTHIYSDNGTNFVGANNQLRELYDLIESDEYKTKVHNFAVDHRISWHFNPPLSPHFGGLWEAAVKSFKHHFKRVVGELFFTYEELTTFAIEIEAILNSRPLCPISSDPNDVTALTPAHFLVGRPITTLPEEDYAKTPANRLSSWKHITKVRQDFWRRWHIEYLRELQKRHKWIQPQQKIEKNTIVILIDKNQPCMRWPLGRIVNIHPGQDDIVRVVTVKTVHGVVKRNATTICPLLNNH</sequence>
<dbReference type="SUPFAM" id="SSF53098">
    <property type="entry name" value="Ribonuclease H-like"/>
    <property type="match status" value="1"/>
</dbReference>
<dbReference type="GeneID" id="107073335"/>
<keyword evidence="2" id="KW-1185">Reference proteome</keyword>
<dbReference type="Gene3D" id="3.30.420.10">
    <property type="entry name" value="Ribonuclease H-like superfamily/Ribonuclease H"/>
    <property type="match status" value="1"/>
</dbReference>
<evidence type="ECO:0000259" key="1">
    <source>
        <dbReference type="PROSITE" id="PS50994"/>
    </source>
</evidence>
<organism evidence="2 3">
    <name type="scientific">Polistes dominula</name>
    <name type="common">European paper wasp</name>
    <name type="synonym">Vespa dominula</name>
    <dbReference type="NCBI Taxonomy" id="743375"/>
    <lineage>
        <taxon>Eukaryota</taxon>
        <taxon>Metazoa</taxon>
        <taxon>Ecdysozoa</taxon>
        <taxon>Arthropoda</taxon>
        <taxon>Hexapoda</taxon>
        <taxon>Insecta</taxon>
        <taxon>Pterygota</taxon>
        <taxon>Neoptera</taxon>
        <taxon>Endopterygota</taxon>
        <taxon>Hymenoptera</taxon>
        <taxon>Apocrita</taxon>
        <taxon>Aculeata</taxon>
        <taxon>Vespoidea</taxon>
        <taxon>Vespidae</taxon>
        <taxon>Polistinae</taxon>
        <taxon>Polistini</taxon>
        <taxon>Polistes</taxon>
    </lineage>
</organism>
<accession>A0ABM1JAD0</accession>
<dbReference type="PANTHER" id="PTHR47331:SF1">
    <property type="entry name" value="GAG-LIKE PROTEIN"/>
    <property type="match status" value="1"/>
</dbReference>
<evidence type="ECO:0000313" key="3">
    <source>
        <dbReference type="RefSeq" id="XP_015189418.1"/>
    </source>
</evidence>
<gene>
    <name evidence="3" type="primary">LOC107073335</name>
</gene>
<dbReference type="Proteomes" id="UP000694924">
    <property type="component" value="Unplaced"/>
</dbReference>
<dbReference type="PROSITE" id="PS50994">
    <property type="entry name" value="INTEGRASE"/>
    <property type="match status" value="1"/>
</dbReference>
<dbReference type="PANTHER" id="PTHR47331">
    <property type="entry name" value="PHD-TYPE DOMAIN-CONTAINING PROTEIN"/>
    <property type="match status" value="1"/>
</dbReference>
<dbReference type="InterPro" id="IPR036397">
    <property type="entry name" value="RNaseH_sf"/>
</dbReference>
<reference evidence="3" key="1">
    <citation type="submission" date="2025-08" db="UniProtKB">
        <authorList>
            <consortium name="RefSeq"/>
        </authorList>
    </citation>
    <scope>IDENTIFICATION</scope>
    <source>
        <tissue evidence="3">Whole body</tissue>
    </source>
</reference>
<name>A0ABM1JAD0_POLDO</name>
<evidence type="ECO:0000313" key="2">
    <source>
        <dbReference type="Proteomes" id="UP000694924"/>
    </source>
</evidence>
<protein>
    <submittedName>
        <fullName evidence="3">Uncharacterized protein LOC107073335</fullName>
    </submittedName>
</protein>
<dbReference type="Pfam" id="PF18701">
    <property type="entry name" value="DUF5641"/>
    <property type="match status" value="1"/>
</dbReference>
<dbReference type="InterPro" id="IPR001584">
    <property type="entry name" value="Integrase_cat-core"/>
</dbReference>
<dbReference type="InterPro" id="IPR012337">
    <property type="entry name" value="RNaseH-like_sf"/>
</dbReference>
<proteinExistence type="predicted"/>